<dbReference type="AlphaFoldDB" id="A0A5N3WDP6"/>
<protein>
    <submittedName>
        <fullName evidence="2">Uncharacterized protein</fullName>
    </submittedName>
</protein>
<gene>
    <name evidence="2" type="ORF">FD754_003343</name>
</gene>
<keyword evidence="1" id="KW-1133">Transmembrane helix</keyword>
<accession>A0A5N3WDP6</accession>
<feature type="transmembrane region" description="Helical" evidence="1">
    <location>
        <begin position="45"/>
        <end position="65"/>
    </location>
</feature>
<organism evidence="2 3">
    <name type="scientific">Muntiacus muntjak</name>
    <name type="common">Barking deer</name>
    <name type="synonym">Indian muntjac</name>
    <dbReference type="NCBI Taxonomy" id="9888"/>
    <lineage>
        <taxon>Eukaryota</taxon>
        <taxon>Metazoa</taxon>
        <taxon>Chordata</taxon>
        <taxon>Craniata</taxon>
        <taxon>Vertebrata</taxon>
        <taxon>Euteleostomi</taxon>
        <taxon>Mammalia</taxon>
        <taxon>Eutheria</taxon>
        <taxon>Laurasiatheria</taxon>
        <taxon>Artiodactyla</taxon>
        <taxon>Ruminantia</taxon>
        <taxon>Pecora</taxon>
        <taxon>Cervidae</taxon>
        <taxon>Muntiacinae</taxon>
        <taxon>Muntiacus</taxon>
    </lineage>
</organism>
<keyword evidence="3" id="KW-1185">Reference proteome</keyword>
<reference evidence="2 3" key="1">
    <citation type="submission" date="2019-06" db="EMBL/GenBank/DDBJ databases">
        <title>Discovery of a novel chromosome fission-fusion reversal in muntjac.</title>
        <authorList>
            <person name="Mudd A.B."/>
            <person name="Bredeson J.V."/>
            <person name="Baum R."/>
            <person name="Hockemeyer D."/>
            <person name="Rokhsar D.S."/>
        </authorList>
    </citation>
    <scope>NUCLEOTIDE SEQUENCE [LARGE SCALE GENOMIC DNA]</scope>
    <source>
        <strain evidence="2">UTSW_UCB_Mm</strain>
        <tissue evidence="2">Fibroblast cell line</tissue>
    </source>
</reference>
<comment type="caution">
    <text evidence="2">The sequence shown here is derived from an EMBL/GenBank/DDBJ whole genome shotgun (WGS) entry which is preliminary data.</text>
</comment>
<keyword evidence="1" id="KW-0472">Membrane</keyword>
<keyword evidence="1" id="KW-0812">Transmembrane</keyword>
<proteinExistence type="predicted"/>
<evidence type="ECO:0000313" key="2">
    <source>
        <dbReference type="EMBL" id="KAB0359187.1"/>
    </source>
</evidence>
<feature type="transmembrane region" description="Helical" evidence="1">
    <location>
        <begin position="20"/>
        <end position="38"/>
    </location>
</feature>
<dbReference type="Proteomes" id="UP000326458">
    <property type="component" value="Unassembled WGS sequence"/>
</dbReference>
<sequence length="157" mass="17782">MSCPTLSDVDYITPASPVMLSSHLILSFFSFFFFFFYYSKRVHFLFSFLTLCLCFQYFHNNLLLFNKESALDPVPDTFSAHGTTIGSTDVFLCFRQPHENFRSHSMNASKLAWAHTTCGFWSFPNLLGIKVNNSITRGSGQPGFVRGCIAEQPTTVC</sequence>
<name>A0A5N3WDP6_MUNMU</name>
<evidence type="ECO:0000313" key="3">
    <source>
        <dbReference type="Proteomes" id="UP000326458"/>
    </source>
</evidence>
<evidence type="ECO:0000256" key="1">
    <source>
        <dbReference type="SAM" id="Phobius"/>
    </source>
</evidence>
<dbReference type="EMBL" id="VCEA01000001">
    <property type="protein sequence ID" value="KAB0359187.1"/>
    <property type="molecule type" value="Genomic_DNA"/>
</dbReference>